<proteinExistence type="predicted"/>
<organism evidence="1">
    <name type="scientific">viral metagenome</name>
    <dbReference type="NCBI Taxonomy" id="1070528"/>
    <lineage>
        <taxon>unclassified sequences</taxon>
        <taxon>metagenomes</taxon>
        <taxon>organismal metagenomes</taxon>
    </lineage>
</organism>
<dbReference type="EMBL" id="MT144034">
    <property type="protein sequence ID" value="QJA47191.1"/>
    <property type="molecule type" value="Genomic_DNA"/>
</dbReference>
<name>A0A6H1ZID3_9ZZZZ</name>
<evidence type="ECO:0000313" key="1">
    <source>
        <dbReference type="EMBL" id="QJA47191.1"/>
    </source>
</evidence>
<evidence type="ECO:0000313" key="3">
    <source>
        <dbReference type="EMBL" id="QJA84712.1"/>
    </source>
</evidence>
<dbReference type="EMBL" id="MT142533">
    <property type="protein sequence ID" value="QJA84712.1"/>
    <property type="molecule type" value="Genomic_DNA"/>
</dbReference>
<sequence length="191" mass="21183">MIMFTESDRARAISLHRQEWKLLAGNPLLKKDEVLDLMGYSPGHILHFCFLCQYSYDVAREKALECSGIARKDGMCEFCPLEWPGGICVFLKGGGLFNAWLASDSVKERAALAKQISELPERAEVPKPIFDGINVVELPDRFTVQATKGGNAILAGNICEIFKDGRGLRLVGFVNEFFKTDCLGGPIKIIQ</sequence>
<reference evidence="1" key="1">
    <citation type="submission" date="2020-03" db="EMBL/GenBank/DDBJ databases">
        <title>The deep terrestrial virosphere.</title>
        <authorList>
            <person name="Holmfeldt K."/>
            <person name="Nilsson E."/>
            <person name="Simone D."/>
            <person name="Lopez-Fernandez M."/>
            <person name="Wu X."/>
            <person name="de Brujin I."/>
            <person name="Lundin D."/>
            <person name="Andersson A."/>
            <person name="Bertilsson S."/>
            <person name="Dopson M."/>
        </authorList>
    </citation>
    <scope>NUCLEOTIDE SEQUENCE</scope>
    <source>
        <strain evidence="3">MM415A00172</strain>
        <strain evidence="2">MM415B00296</strain>
        <strain evidence="1">TM448A00615</strain>
    </source>
</reference>
<protein>
    <submittedName>
        <fullName evidence="1">Uncharacterized protein</fullName>
    </submittedName>
</protein>
<dbReference type="EMBL" id="MT141566">
    <property type="protein sequence ID" value="QJA67146.1"/>
    <property type="molecule type" value="Genomic_DNA"/>
</dbReference>
<accession>A0A6H1ZID3</accession>
<evidence type="ECO:0000313" key="2">
    <source>
        <dbReference type="EMBL" id="QJA67146.1"/>
    </source>
</evidence>
<dbReference type="AlphaFoldDB" id="A0A6H1ZID3"/>
<gene>
    <name evidence="3" type="ORF">MM415A00172_0056</name>
    <name evidence="2" type="ORF">MM415B00296_0052</name>
    <name evidence="1" type="ORF">TM448A00615_0030</name>
</gene>